<evidence type="ECO:0000256" key="3">
    <source>
        <dbReference type="ARBA" id="ARBA00022519"/>
    </source>
</evidence>
<dbReference type="PANTHER" id="PTHR33362:SF7">
    <property type="entry name" value="SLL1103 PROTEIN"/>
    <property type="match status" value="1"/>
</dbReference>
<comment type="subunit">
    <text evidence="7">The complex comprises the extracytoplasmic solute receptor protein and the two transmembrane proteins.</text>
</comment>
<comment type="caution">
    <text evidence="9">The sequence shown here is derived from an EMBL/GenBank/DDBJ whole genome shotgun (WGS) entry which is preliminary data.</text>
</comment>
<comment type="function">
    <text evidence="7">Part of the tripartite ATP-independent periplasmic (TRAP) transport system.</text>
</comment>
<dbReference type="AlphaFoldDB" id="A0A8J3EC54"/>
<sequence length="524" mass="54271">MSPALIGDLLAVALFVVGTFGVLLGFPIAFSLAGFSLVFAAIGWALGVFDPIILTSLPSRYFGLMTNEVLVAVPLFIFMGSVLERSKIAEALLETMGQLFGTVRGGLAISVVIVGALLAASTGVVGATVVTMGLLSLPAMIRAGYDPRLATGVICTSGTLGQIIPPSVILIFVGDLLMGANQLAAQRMGRAVEPVSVGDLFAGAFLPGLGLVVLYILYIVAMALVRPSSCPALEMDSVRRAALGRRVVRVLVPPLLLIVAVLGSILGGLATPTEAASIGAVGAMVLAAFNRAFSFQMLLGAMRNTAVISALVFAIVLGVSVFSLVFRGLGGEHLVEQLLTDVPGGAFGAVMAVMLLMFVLGFFMDTIEIVLIVVPITAPVLIAMGVDPLWLGVMIGINLQTAFLTPPVGFALFYMRAVAPPSITTGDIYRGAIPFVCLQAAAVATLWAVPEIATWLPKIVFPDAVPALAADGAQPGSVLDDILRGTIGDAPALPGSPLDQILDLPRAEPQPQGDPILDRLLRGN</sequence>
<evidence type="ECO:0000313" key="9">
    <source>
        <dbReference type="EMBL" id="GGG30033.1"/>
    </source>
</evidence>
<proteinExistence type="inferred from homology"/>
<feature type="transmembrane region" description="Helical" evidence="7">
    <location>
        <begin position="346"/>
        <end position="363"/>
    </location>
</feature>
<evidence type="ECO:0000256" key="6">
    <source>
        <dbReference type="ARBA" id="ARBA00023136"/>
    </source>
</evidence>
<feature type="transmembrane region" description="Helical" evidence="7">
    <location>
        <begin position="9"/>
        <end position="29"/>
    </location>
</feature>
<evidence type="ECO:0000256" key="7">
    <source>
        <dbReference type="RuleBase" id="RU369079"/>
    </source>
</evidence>
<comment type="similarity">
    <text evidence="7">Belongs to the TRAP transporter large permease family.</text>
</comment>
<evidence type="ECO:0000256" key="2">
    <source>
        <dbReference type="ARBA" id="ARBA00022475"/>
    </source>
</evidence>
<feature type="transmembrane region" description="Helical" evidence="7">
    <location>
        <begin position="370"/>
        <end position="391"/>
    </location>
</feature>
<dbReference type="GO" id="GO:0005886">
    <property type="term" value="C:plasma membrane"/>
    <property type="evidence" value="ECO:0007669"/>
    <property type="project" value="UniProtKB-SubCell"/>
</dbReference>
<keyword evidence="7" id="KW-0813">Transport</keyword>
<dbReference type="Pfam" id="PF06808">
    <property type="entry name" value="DctM"/>
    <property type="match status" value="1"/>
</dbReference>
<dbReference type="PANTHER" id="PTHR33362">
    <property type="entry name" value="SIALIC ACID TRAP TRANSPORTER PERMEASE PROTEIN SIAT-RELATED"/>
    <property type="match status" value="1"/>
</dbReference>
<keyword evidence="6 7" id="KW-0472">Membrane</keyword>
<evidence type="ECO:0000256" key="5">
    <source>
        <dbReference type="ARBA" id="ARBA00022989"/>
    </source>
</evidence>
<evidence type="ECO:0000256" key="1">
    <source>
        <dbReference type="ARBA" id="ARBA00004429"/>
    </source>
</evidence>
<protein>
    <recommendedName>
        <fullName evidence="7">TRAP transporter large permease protein</fullName>
    </recommendedName>
</protein>
<feature type="transmembrane region" description="Helical" evidence="7">
    <location>
        <begin position="246"/>
        <end position="269"/>
    </location>
</feature>
<evidence type="ECO:0000256" key="4">
    <source>
        <dbReference type="ARBA" id="ARBA00022692"/>
    </source>
</evidence>
<dbReference type="RefSeq" id="WP_188899627.1">
    <property type="nucleotide sequence ID" value="NZ_BMKS01000004.1"/>
</dbReference>
<feature type="transmembrane region" description="Helical" evidence="7">
    <location>
        <begin position="149"/>
        <end position="173"/>
    </location>
</feature>
<name>A0A8J3EC54_9PROT</name>
<keyword evidence="2" id="KW-1003">Cell membrane</keyword>
<feature type="transmembrane region" description="Helical" evidence="7">
    <location>
        <begin position="275"/>
        <end position="293"/>
    </location>
</feature>
<reference evidence="9 10" key="1">
    <citation type="journal article" date="2014" name="Int. J. Syst. Evol. Microbiol.">
        <title>Complete genome sequence of Corynebacterium casei LMG S-19264T (=DSM 44701T), isolated from a smear-ripened cheese.</title>
        <authorList>
            <consortium name="US DOE Joint Genome Institute (JGI-PGF)"/>
            <person name="Walter F."/>
            <person name="Albersmeier A."/>
            <person name="Kalinowski J."/>
            <person name="Ruckert C."/>
        </authorList>
    </citation>
    <scope>NUCLEOTIDE SEQUENCE [LARGE SCALE GENOMIC DNA]</scope>
    <source>
        <strain evidence="9 10">CGMCC 1.16330</strain>
    </source>
</reference>
<dbReference type="NCBIfam" id="TIGR00786">
    <property type="entry name" value="dctM"/>
    <property type="match status" value="1"/>
</dbReference>
<keyword evidence="3 7" id="KW-0997">Cell inner membrane</keyword>
<evidence type="ECO:0000313" key="10">
    <source>
        <dbReference type="Proteomes" id="UP000597507"/>
    </source>
</evidence>
<dbReference type="Proteomes" id="UP000597507">
    <property type="component" value="Unassembled WGS sequence"/>
</dbReference>
<keyword evidence="5 7" id="KW-1133">Transmembrane helix</keyword>
<dbReference type="InterPro" id="IPR004681">
    <property type="entry name" value="TRAP_DctM"/>
</dbReference>
<feature type="transmembrane region" description="Helical" evidence="7">
    <location>
        <begin position="35"/>
        <end position="54"/>
    </location>
</feature>
<dbReference type="GO" id="GO:0022857">
    <property type="term" value="F:transmembrane transporter activity"/>
    <property type="evidence" value="ECO:0007669"/>
    <property type="project" value="UniProtKB-UniRule"/>
</dbReference>
<accession>A0A8J3EC54</accession>
<dbReference type="InterPro" id="IPR010656">
    <property type="entry name" value="DctM"/>
</dbReference>
<feature type="transmembrane region" description="Helical" evidence="7">
    <location>
        <begin position="305"/>
        <end position="326"/>
    </location>
</feature>
<feature type="transmembrane region" description="Helical" evidence="7">
    <location>
        <begin position="397"/>
        <end position="416"/>
    </location>
</feature>
<feature type="transmembrane region" description="Helical" evidence="7">
    <location>
        <begin position="200"/>
        <end position="225"/>
    </location>
</feature>
<feature type="transmembrane region" description="Helical" evidence="7">
    <location>
        <begin position="61"/>
        <end position="83"/>
    </location>
</feature>
<keyword evidence="10" id="KW-1185">Reference proteome</keyword>
<keyword evidence="4 7" id="KW-0812">Transmembrane</keyword>
<feature type="domain" description="TRAP C4-dicarboxylate transport system permease DctM subunit" evidence="8">
    <location>
        <begin position="22"/>
        <end position="452"/>
    </location>
</feature>
<comment type="subcellular location">
    <subcellularLocation>
        <location evidence="1 7">Cell inner membrane</location>
        <topology evidence="1 7">Multi-pass membrane protein</topology>
    </subcellularLocation>
</comment>
<dbReference type="EMBL" id="BMKS01000004">
    <property type="protein sequence ID" value="GGG30033.1"/>
    <property type="molecule type" value="Genomic_DNA"/>
</dbReference>
<evidence type="ECO:0000259" key="8">
    <source>
        <dbReference type="Pfam" id="PF06808"/>
    </source>
</evidence>
<feature type="transmembrane region" description="Helical" evidence="7">
    <location>
        <begin position="428"/>
        <end position="449"/>
    </location>
</feature>
<organism evidence="9 10">
    <name type="scientific">Caldovatus sediminis</name>
    <dbReference type="NCBI Taxonomy" id="2041189"/>
    <lineage>
        <taxon>Bacteria</taxon>
        <taxon>Pseudomonadati</taxon>
        <taxon>Pseudomonadota</taxon>
        <taxon>Alphaproteobacteria</taxon>
        <taxon>Acetobacterales</taxon>
        <taxon>Roseomonadaceae</taxon>
        <taxon>Caldovatus</taxon>
    </lineage>
</organism>
<gene>
    <name evidence="9" type="ORF">GCM10010964_17450</name>
</gene>
<feature type="transmembrane region" description="Helical" evidence="7">
    <location>
        <begin position="107"/>
        <end position="137"/>
    </location>
</feature>